<proteinExistence type="predicted"/>
<dbReference type="EMBL" id="KR052482">
    <property type="protein sequence ID" value="AKF13533.1"/>
    <property type="molecule type" value="Genomic_DNA"/>
</dbReference>
<dbReference type="OrthoDB" id="20109at10239"/>
<keyword evidence="2" id="KW-1185">Reference proteome</keyword>
<sequence>MNIGSGSGYPASALSNFSPHPFVFDGVEVASPEGFLQSLKFDKPHVQVEVCKLVGKAAKFRGKKRNSNWQRVQKLWWLGQEFDRHGGEYQRLLDRFYFEMAKQSESFRKALLASGNATLTHSIGHNDPSKTILTEREFCSRLTRLRKFLQL</sequence>
<evidence type="ECO:0000313" key="2">
    <source>
        <dbReference type="Proteomes" id="UP000202958"/>
    </source>
</evidence>
<dbReference type="KEGG" id="vg:26639005"/>
<dbReference type="Proteomes" id="UP000202958">
    <property type="component" value="Segment"/>
</dbReference>
<evidence type="ECO:0000313" key="1">
    <source>
        <dbReference type="EMBL" id="AKF13533.1"/>
    </source>
</evidence>
<name>A0A0F6SJ39_9CAUD</name>
<dbReference type="Pfam" id="PF08010">
    <property type="entry name" value="Phage_30_3"/>
    <property type="match status" value="1"/>
</dbReference>
<evidence type="ECO:0008006" key="3">
    <source>
        <dbReference type="Google" id="ProtNLM"/>
    </source>
</evidence>
<dbReference type="Gene3D" id="1.10.357.40">
    <property type="entry name" value="YbiA-like"/>
    <property type="match status" value="1"/>
</dbReference>
<dbReference type="SUPFAM" id="SSF143990">
    <property type="entry name" value="YbiA-like"/>
    <property type="match status" value="1"/>
</dbReference>
<gene>
    <name evidence="1" type="ORF">PHIN3_270</name>
</gene>
<protein>
    <recommendedName>
        <fullName evidence="3">Homing endonuclease</fullName>
    </recommendedName>
</protein>
<dbReference type="InterPro" id="IPR012596">
    <property type="entry name" value="Phage_T4_Y12G"/>
</dbReference>
<dbReference type="InterPro" id="IPR012816">
    <property type="entry name" value="NADAR"/>
</dbReference>
<dbReference type="CDD" id="cd15457">
    <property type="entry name" value="NADAR"/>
    <property type="match status" value="1"/>
</dbReference>
<reference evidence="1 2" key="1">
    <citation type="submission" date="2015-04" db="EMBL/GenBank/DDBJ databases">
        <authorList>
            <person name="Hodson T.S."/>
            <person name="Hyde J.R."/>
            <person name="Schouten J.T."/>
            <person name="Crockett J.T."/>
            <person name="Smith T.A."/>
            <person name="Merrill B.D."/>
            <person name="Crook M.B."/>
            <person name="Griffitts J.S."/>
            <person name="Burnett S.H."/>
            <person name="Grose J.H."/>
            <person name="Breakwell D.P."/>
        </authorList>
    </citation>
    <scope>NUCLEOTIDE SEQUENCE [LARGE SCALE GENOMIC DNA]</scope>
</reference>
<organism evidence="1 2">
    <name type="scientific">Sinorhizobium phage phiN3</name>
    <dbReference type="NCBI Taxonomy" id="1647405"/>
    <lineage>
        <taxon>Viruses</taxon>
        <taxon>Duplodnaviria</taxon>
        <taxon>Heunggongvirae</taxon>
        <taxon>Uroviricota</taxon>
        <taxon>Caudoviricetes</taxon>
        <taxon>Emdodecavirus</taxon>
        <taxon>Emdodecavirus N3</taxon>
    </lineage>
</organism>
<accession>A0A0F6SJ39</accession>
<dbReference type="GeneID" id="26639005"/>
<dbReference type="RefSeq" id="YP_009212510.1">
    <property type="nucleotide sequence ID" value="NC_028945.1"/>
</dbReference>
<dbReference type="InterPro" id="IPR037238">
    <property type="entry name" value="YbiA-like_sf"/>
</dbReference>